<sequence>MVTVQDRSAGTLIPLIKTYILPGTKVISDCWKSYSTLQQEGYIHGTVNHSIEFVNSETGDHTQTIESTWKAVKRSLPRSGTVTEMYDSYFAEYIFRKHYLEEADDRFLTFLKKAREVYQPSLT</sequence>
<name>A0A1X7U5S6_AMPQE</name>
<organism evidence="2">
    <name type="scientific">Amphimedon queenslandica</name>
    <name type="common">Sponge</name>
    <dbReference type="NCBI Taxonomy" id="400682"/>
    <lineage>
        <taxon>Eukaryota</taxon>
        <taxon>Metazoa</taxon>
        <taxon>Porifera</taxon>
        <taxon>Demospongiae</taxon>
        <taxon>Heteroscleromorpha</taxon>
        <taxon>Haplosclerida</taxon>
        <taxon>Niphatidae</taxon>
        <taxon>Amphimedon</taxon>
    </lineage>
</organism>
<dbReference type="Pfam" id="PF12762">
    <property type="entry name" value="DDE_Tnp_IS1595"/>
    <property type="match status" value="1"/>
</dbReference>
<proteinExistence type="predicted"/>
<protein>
    <recommendedName>
        <fullName evidence="1">ISXO2-like transposase domain-containing protein</fullName>
    </recommendedName>
</protein>
<dbReference type="eggNOG" id="ENOG502SUM1">
    <property type="taxonomic scope" value="Eukaryota"/>
</dbReference>
<dbReference type="PANTHER" id="PTHR47163:SF2">
    <property type="entry name" value="SI:DKEY-17M8.2"/>
    <property type="match status" value="1"/>
</dbReference>
<dbReference type="EnsemblMetazoa" id="Aqu2.1.22816_001">
    <property type="protein sequence ID" value="Aqu2.1.22816_001"/>
    <property type="gene ID" value="Aqu2.1.22816"/>
</dbReference>
<dbReference type="InterPro" id="IPR024445">
    <property type="entry name" value="Tnp_ISXO2-like"/>
</dbReference>
<evidence type="ECO:0000259" key="1">
    <source>
        <dbReference type="Pfam" id="PF12762"/>
    </source>
</evidence>
<feature type="domain" description="ISXO2-like transposase" evidence="1">
    <location>
        <begin position="3"/>
        <end position="94"/>
    </location>
</feature>
<evidence type="ECO:0000313" key="2">
    <source>
        <dbReference type="EnsemblMetazoa" id="Aqu2.1.22816_001"/>
    </source>
</evidence>
<reference evidence="2" key="1">
    <citation type="submission" date="2017-05" db="UniProtKB">
        <authorList>
            <consortium name="EnsemblMetazoa"/>
        </authorList>
    </citation>
    <scope>IDENTIFICATION</scope>
</reference>
<dbReference type="PANTHER" id="PTHR47163">
    <property type="entry name" value="DDE_TNP_IS1595 DOMAIN-CONTAINING PROTEIN"/>
    <property type="match status" value="1"/>
</dbReference>
<dbReference type="OMA" id="NCKRELA"/>
<dbReference type="AlphaFoldDB" id="A0A1X7U5S6"/>
<dbReference type="InterPro" id="IPR053164">
    <property type="entry name" value="IS1016-like_transposase"/>
</dbReference>
<dbReference type="InParanoid" id="A0A1X7U5S6"/>
<accession>A0A1X7U5S6</accession>